<name>A0A6B2JI46_9RHOB</name>
<evidence type="ECO:0000259" key="4">
    <source>
        <dbReference type="Pfam" id="PF09375"/>
    </source>
</evidence>
<dbReference type="Gene3D" id="1.20.1420.20">
    <property type="entry name" value="M75 peptidase, HXXE motif"/>
    <property type="match status" value="1"/>
</dbReference>
<comment type="subcellular location">
    <subcellularLocation>
        <location evidence="1">Cell envelope</location>
    </subcellularLocation>
</comment>
<dbReference type="InterPro" id="IPR038352">
    <property type="entry name" value="Imelysin_sf"/>
</dbReference>
<comment type="caution">
    <text evidence="5">The sequence shown here is derived from an EMBL/GenBank/DDBJ whole genome shotgun (WGS) entry which is preliminary data.</text>
</comment>
<protein>
    <submittedName>
        <fullName evidence="5">Imelysin family protein</fullName>
    </submittedName>
</protein>
<evidence type="ECO:0000313" key="5">
    <source>
        <dbReference type="EMBL" id="NDV01021.1"/>
    </source>
</evidence>
<keyword evidence="6" id="KW-1185">Reference proteome</keyword>
<dbReference type="InterPro" id="IPR018976">
    <property type="entry name" value="Imelysin-like"/>
</dbReference>
<dbReference type="Proteomes" id="UP000474757">
    <property type="component" value="Unassembled WGS sequence"/>
</dbReference>
<dbReference type="InterPro" id="IPR034984">
    <property type="entry name" value="Imelysin-like_IPPA"/>
</dbReference>
<dbReference type="RefSeq" id="WP_163892195.1">
    <property type="nucleotide sequence ID" value="NZ_JAAFYS010000002.1"/>
</dbReference>
<reference evidence="5 6" key="1">
    <citation type="submission" date="2020-02" db="EMBL/GenBank/DDBJ databases">
        <title>Pseudoroseicyclus tamarix, sp. nov., isolated from offshore sediment of a Tamarix chinensis forest.</title>
        <authorList>
            <person name="Gai Y."/>
        </authorList>
    </citation>
    <scope>NUCLEOTIDE SEQUENCE [LARGE SCALE GENOMIC DNA]</scope>
    <source>
        <strain evidence="5 6">CLL3-39</strain>
    </source>
</reference>
<feature type="chain" id="PRO_5025402036" evidence="3">
    <location>
        <begin position="18"/>
        <end position="331"/>
    </location>
</feature>
<sequence>MIRAILAAACLATPACADEAIDRAVEQVILPAVADFADRTEALAEAAEADCTPLSPVLRAAWEGAMEGWLMVQDFRFGPLEATGLREAIAYWPDTRGFRPRALNRALTTATGPQSEQDMAGAPISLRGLYAIEAMLFDPRFNTYGAGEPGCDLVRLMAADLAGNAALLEEEWEDFAPLLQGAEAGNATYFNAAEARQALFTGLVVSMQFDMLERLGLPLGTGGEPRPELAESRVSGRTLQNIIDATRGHEALALALTDDPATRAELAADFDDLRERLRAIDDPVLANVSEPAGRFMVDVAATAYTAVWTKVNRLLSEELGVTMGVVGFDGD</sequence>
<dbReference type="Pfam" id="PF09375">
    <property type="entry name" value="Peptidase_M75"/>
    <property type="match status" value="1"/>
</dbReference>
<evidence type="ECO:0000256" key="2">
    <source>
        <dbReference type="ARBA" id="ARBA00022729"/>
    </source>
</evidence>
<evidence type="ECO:0000256" key="3">
    <source>
        <dbReference type="SAM" id="SignalP"/>
    </source>
</evidence>
<feature type="domain" description="Imelysin-like" evidence="4">
    <location>
        <begin position="29"/>
        <end position="304"/>
    </location>
</feature>
<dbReference type="EMBL" id="JAAGAB010000002">
    <property type="protein sequence ID" value="NDV01021.1"/>
    <property type="molecule type" value="Genomic_DNA"/>
</dbReference>
<gene>
    <name evidence="5" type="ORF">GZA08_08575</name>
</gene>
<dbReference type="GO" id="GO:0030313">
    <property type="term" value="C:cell envelope"/>
    <property type="evidence" value="ECO:0007669"/>
    <property type="project" value="UniProtKB-SubCell"/>
</dbReference>
<evidence type="ECO:0000256" key="1">
    <source>
        <dbReference type="ARBA" id="ARBA00004196"/>
    </source>
</evidence>
<keyword evidence="2 3" id="KW-0732">Signal</keyword>
<organism evidence="5 6">
    <name type="scientific">Pseudoroseicyclus tamaricis</name>
    <dbReference type="NCBI Taxonomy" id="2705421"/>
    <lineage>
        <taxon>Bacteria</taxon>
        <taxon>Pseudomonadati</taxon>
        <taxon>Pseudomonadota</taxon>
        <taxon>Alphaproteobacteria</taxon>
        <taxon>Rhodobacterales</taxon>
        <taxon>Paracoccaceae</taxon>
        <taxon>Pseudoroseicyclus</taxon>
    </lineage>
</organism>
<dbReference type="CDD" id="cd14659">
    <property type="entry name" value="Imelysin-like_IPPA"/>
    <property type="match status" value="1"/>
</dbReference>
<accession>A0A6B2JI46</accession>
<proteinExistence type="predicted"/>
<feature type="signal peptide" evidence="3">
    <location>
        <begin position="1"/>
        <end position="17"/>
    </location>
</feature>
<evidence type="ECO:0000313" key="6">
    <source>
        <dbReference type="Proteomes" id="UP000474757"/>
    </source>
</evidence>
<dbReference type="AlphaFoldDB" id="A0A6B2JI46"/>